<gene>
    <name evidence="1" type="ORF">EV182_001357</name>
</gene>
<comment type="caution">
    <text evidence="1">The sequence shown here is derived from an EMBL/GenBank/DDBJ whole genome shotgun (WGS) entry which is preliminary data.</text>
</comment>
<protein>
    <submittedName>
        <fullName evidence="1">Uncharacterized protein</fullName>
    </submittedName>
</protein>
<name>A0ACC1HI26_9FUNG</name>
<sequence length="131" mass="14168">MPQVCGERCRPCKGGRICPMVCYRELYCKEDTICQALASFEAQCPLPSGAYLAGINGNNYVVVPFDSNLWGNISTLPPGLKYRCHPCQSSVACPRICIYEVYGTPDDICKALGSKPAISNSSGSSSSLQYI</sequence>
<evidence type="ECO:0000313" key="2">
    <source>
        <dbReference type="Proteomes" id="UP001145114"/>
    </source>
</evidence>
<keyword evidence="2" id="KW-1185">Reference proteome</keyword>
<dbReference type="Proteomes" id="UP001145114">
    <property type="component" value="Unassembled WGS sequence"/>
</dbReference>
<organism evidence="1 2">
    <name type="scientific">Spiromyces aspiralis</name>
    <dbReference type="NCBI Taxonomy" id="68401"/>
    <lineage>
        <taxon>Eukaryota</taxon>
        <taxon>Fungi</taxon>
        <taxon>Fungi incertae sedis</taxon>
        <taxon>Zoopagomycota</taxon>
        <taxon>Kickxellomycotina</taxon>
        <taxon>Kickxellomycetes</taxon>
        <taxon>Kickxellales</taxon>
        <taxon>Kickxellaceae</taxon>
        <taxon>Spiromyces</taxon>
    </lineage>
</organism>
<reference evidence="1" key="1">
    <citation type="submission" date="2022-06" db="EMBL/GenBank/DDBJ databases">
        <title>Phylogenomic reconstructions and comparative analyses of Kickxellomycotina fungi.</title>
        <authorList>
            <person name="Reynolds N.K."/>
            <person name="Stajich J.E."/>
            <person name="Barry K."/>
            <person name="Grigoriev I.V."/>
            <person name="Crous P."/>
            <person name="Smith M.E."/>
        </authorList>
    </citation>
    <scope>NUCLEOTIDE SEQUENCE</scope>
    <source>
        <strain evidence="1">RSA 2271</strain>
    </source>
</reference>
<accession>A0ACC1HI26</accession>
<proteinExistence type="predicted"/>
<dbReference type="EMBL" id="JAMZIH010005328">
    <property type="protein sequence ID" value="KAJ1675393.1"/>
    <property type="molecule type" value="Genomic_DNA"/>
</dbReference>
<evidence type="ECO:0000313" key="1">
    <source>
        <dbReference type="EMBL" id="KAJ1675393.1"/>
    </source>
</evidence>